<keyword evidence="6" id="KW-0812">Transmembrane</keyword>
<keyword evidence="5" id="KW-0999">Mitochondrion inner membrane</keyword>
<dbReference type="EMBL" id="JACEIK010030571">
    <property type="protein sequence ID" value="MCE5166727.1"/>
    <property type="molecule type" value="Genomic_DNA"/>
</dbReference>
<comment type="function">
    <text evidence="8">Catalyzes the exchange of ADP and ATP across the membrane.</text>
</comment>
<evidence type="ECO:0000256" key="4">
    <source>
        <dbReference type="ARBA" id="ARBA00022737"/>
    </source>
</evidence>
<keyword evidence="6" id="KW-1133">Transmembrane helix</keyword>
<accession>A0ABS8Y5R2</accession>
<evidence type="ECO:0000256" key="7">
    <source>
        <dbReference type="ARBA" id="ARBA00023128"/>
    </source>
</evidence>
<keyword evidence="3 8" id="KW-0813">Transport</keyword>
<comment type="caution">
    <text evidence="9">The sequence shown here is derived from an EMBL/GenBank/DDBJ whole genome shotgun (WGS) entry which is preliminary data.</text>
</comment>
<keyword evidence="6" id="KW-0472">Membrane</keyword>
<sequence length="139" mass="16186">MDDPFTIVFDPGRMIFSLLHQLNELHKKAKSFCWCFIFLVPIIPSSAYSFDYAKEHMPNDVKTFEWARRHFTRLLDVHWKNINSDVSDLQDNSLTCSLLGWHTTICIGLPSFPNDTVHRRLVMNSGEAVEYKGSLVYFI</sequence>
<dbReference type="Proteomes" id="UP000823775">
    <property type="component" value="Unassembled WGS sequence"/>
</dbReference>
<evidence type="ECO:0000256" key="3">
    <source>
        <dbReference type="ARBA" id="ARBA00022448"/>
    </source>
</evidence>
<evidence type="ECO:0000313" key="10">
    <source>
        <dbReference type="Proteomes" id="UP000823775"/>
    </source>
</evidence>
<name>A0ABS8Y5R2_DATST</name>
<reference evidence="9 10" key="1">
    <citation type="journal article" date="2021" name="BMC Genomics">
        <title>Datura genome reveals duplications of psychoactive alkaloid biosynthetic genes and high mutation rate following tissue culture.</title>
        <authorList>
            <person name="Rajewski A."/>
            <person name="Carter-House D."/>
            <person name="Stajich J."/>
            <person name="Litt A."/>
        </authorList>
    </citation>
    <scope>NUCLEOTIDE SEQUENCE [LARGE SCALE GENOMIC DNA]</scope>
    <source>
        <strain evidence="9">AR-01</strain>
    </source>
</reference>
<evidence type="ECO:0000256" key="5">
    <source>
        <dbReference type="ARBA" id="ARBA00022792"/>
    </source>
</evidence>
<evidence type="ECO:0000313" key="9">
    <source>
        <dbReference type="EMBL" id="MCE5166727.1"/>
    </source>
</evidence>
<comment type="subunit">
    <text evidence="8">Monomer.</text>
</comment>
<proteinExistence type="inferred from homology"/>
<keyword evidence="7" id="KW-0496">Mitochondrion</keyword>
<comment type="similarity">
    <text evidence="2 8">Belongs to the mitochondrial carrier (TC 2.A.29) family.</text>
</comment>
<dbReference type="InterPro" id="IPR002113">
    <property type="entry name" value="ADT_euk_type"/>
</dbReference>
<comment type="subcellular location">
    <subcellularLocation>
        <location evidence="8">Membrane</location>
        <topology evidence="8">Multi-pass membrane protein</topology>
    </subcellularLocation>
    <subcellularLocation>
        <location evidence="1">Mitochondrion inner membrane</location>
        <topology evidence="1">Multi-pass membrane protein</topology>
    </subcellularLocation>
</comment>
<protein>
    <recommendedName>
        <fullName evidence="8">ADP/ATP translocase</fullName>
    </recommendedName>
    <alternativeName>
        <fullName evidence="8">ADP,ATP carrier protein</fullName>
    </alternativeName>
</protein>
<evidence type="ECO:0000256" key="6">
    <source>
        <dbReference type="ARBA" id="ARBA00022989"/>
    </source>
</evidence>
<evidence type="ECO:0000256" key="8">
    <source>
        <dbReference type="RuleBase" id="RU368008"/>
    </source>
</evidence>
<keyword evidence="4" id="KW-0677">Repeat</keyword>
<keyword evidence="10" id="KW-1185">Reference proteome</keyword>
<dbReference type="PANTHER" id="PTHR45635:SF14">
    <property type="entry name" value="ADP_ATP TRANSLOCASE"/>
    <property type="match status" value="1"/>
</dbReference>
<gene>
    <name evidence="9" type="ORF">HAX54_025171</name>
</gene>
<organism evidence="9 10">
    <name type="scientific">Datura stramonium</name>
    <name type="common">Jimsonweed</name>
    <name type="synonym">Common thornapple</name>
    <dbReference type="NCBI Taxonomy" id="4076"/>
    <lineage>
        <taxon>Eukaryota</taxon>
        <taxon>Viridiplantae</taxon>
        <taxon>Streptophyta</taxon>
        <taxon>Embryophyta</taxon>
        <taxon>Tracheophyta</taxon>
        <taxon>Spermatophyta</taxon>
        <taxon>Magnoliopsida</taxon>
        <taxon>eudicotyledons</taxon>
        <taxon>Gunneridae</taxon>
        <taxon>Pentapetalae</taxon>
        <taxon>asterids</taxon>
        <taxon>lamiids</taxon>
        <taxon>Solanales</taxon>
        <taxon>Solanaceae</taxon>
        <taxon>Solanoideae</taxon>
        <taxon>Datureae</taxon>
        <taxon>Datura</taxon>
    </lineage>
</organism>
<dbReference type="PANTHER" id="PTHR45635">
    <property type="entry name" value="ADP,ATP CARRIER PROTEIN 1-RELATED-RELATED"/>
    <property type="match status" value="1"/>
</dbReference>
<evidence type="ECO:0000256" key="2">
    <source>
        <dbReference type="ARBA" id="ARBA00006375"/>
    </source>
</evidence>
<evidence type="ECO:0000256" key="1">
    <source>
        <dbReference type="ARBA" id="ARBA00004448"/>
    </source>
</evidence>